<dbReference type="KEGG" id="prv:G7070_11540"/>
<name>A0A6G7Y7U8_9ACTN</name>
<evidence type="ECO:0000259" key="1">
    <source>
        <dbReference type="Pfam" id="PF18851"/>
    </source>
</evidence>
<evidence type="ECO:0000313" key="2">
    <source>
        <dbReference type="EMBL" id="QIK72789.1"/>
    </source>
</evidence>
<dbReference type="RefSeq" id="WP_166233864.1">
    <property type="nucleotide sequence ID" value="NZ_CP049865.1"/>
</dbReference>
<feature type="domain" description="Bacterial archaeo-eukaryotic release factor family 8" evidence="1">
    <location>
        <begin position="126"/>
        <end position="260"/>
    </location>
</feature>
<dbReference type="AlphaFoldDB" id="A0A6G7Y7U8"/>
<sequence>MPTRYRLPDLDDLTRLGKPHERALTIYAPTDPADRPASRLALKSAVDDALRQVRETGVRPAVEDALRAQWDAFAASDVWSELAGSIALFLAEDGYEAYVLPNILQPQVQVGTRYDIGQLVRAVTTPQEAYALTLSADGWNLWHATATTRAVELEIERTGIADVAEATNRATVRDRDHVRRLVGDEGLKVLLSTYIRRVSDAVTAELRGVDRDIPLFLFAAQPLLDLYRNAHASGHPLVTVQGSPDALAGHEIDEAIRVRLPGHNAAQVDALATRLMDGTSGGLVAHDLADIARATASGAVSTMVYDFTAEIRGSLDTASGAIAYDKDGYDLSSMIVVQVLAQGGDVFAVRPGEITAPGWNGTAMAGLRFPLA</sequence>
<dbReference type="Pfam" id="PF18851">
    <property type="entry name" value="baeRF_family8"/>
    <property type="match status" value="1"/>
</dbReference>
<reference evidence="2 3" key="1">
    <citation type="submission" date="2020-03" db="EMBL/GenBank/DDBJ databases">
        <title>Propioniciclava sp. nov., isolated from Hydrophilus acuminatus.</title>
        <authorList>
            <person name="Hyun D.-W."/>
            <person name="Bae J.-W."/>
        </authorList>
    </citation>
    <scope>NUCLEOTIDE SEQUENCE [LARGE SCALE GENOMIC DNA]</scope>
    <source>
        <strain evidence="2 3">HDW11</strain>
    </source>
</reference>
<evidence type="ECO:0000313" key="3">
    <source>
        <dbReference type="Proteomes" id="UP000501058"/>
    </source>
</evidence>
<protein>
    <recommendedName>
        <fullName evidence="1">Bacterial archaeo-eukaryotic release factor family 8 domain-containing protein</fullName>
    </recommendedName>
</protein>
<keyword evidence="3" id="KW-1185">Reference proteome</keyword>
<dbReference type="Proteomes" id="UP000501058">
    <property type="component" value="Chromosome"/>
</dbReference>
<dbReference type="InterPro" id="IPR040830">
    <property type="entry name" value="Bact_RF_family8"/>
</dbReference>
<dbReference type="EMBL" id="CP049865">
    <property type="protein sequence ID" value="QIK72789.1"/>
    <property type="molecule type" value="Genomic_DNA"/>
</dbReference>
<organism evidence="2 3">
    <name type="scientific">Propioniciclava coleopterorum</name>
    <dbReference type="NCBI Taxonomy" id="2714937"/>
    <lineage>
        <taxon>Bacteria</taxon>
        <taxon>Bacillati</taxon>
        <taxon>Actinomycetota</taxon>
        <taxon>Actinomycetes</taxon>
        <taxon>Propionibacteriales</taxon>
        <taxon>Propionibacteriaceae</taxon>
        <taxon>Propioniciclava</taxon>
    </lineage>
</organism>
<proteinExistence type="predicted"/>
<accession>A0A6G7Y7U8</accession>
<gene>
    <name evidence="2" type="ORF">G7070_11540</name>
</gene>